<dbReference type="InterPro" id="IPR007111">
    <property type="entry name" value="NACHT_NTPase"/>
</dbReference>
<dbReference type="OrthoDB" id="194358at2759"/>
<reference evidence="4 5" key="1">
    <citation type="submission" date="2016-07" db="EMBL/GenBank/DDBJ databases">
        <title>Multiple horizontal gene transfer events from other fungi enriched the ability of initially mycotrophic Trichoderma (Ascomycota) to feed on dead plant biomass.</title>
        <authorList>
            <consortium name="DOE Joint Genome Institute"/>
            <person name="Aerts A."/>
            <person name="Atanasova L."/>
            <person name="Chenthamara K."/>
            <person name="Zhang J."/>
            <person name="Grujic M."/>
            <person name="Henrissat B."/>
            <person name="Kuo A."/>
            <person name="Salamov A."/>
            <person name="Lipzen A."/>
            <person name="Labutti K."/>
            <person name="Barry K."/>
            <person name="Miao Y."/>
            <person name="Rahimi M.J."/>
            <person name="Shen Q."/>
            <person name="Grigoriev I.V."/>
            <person name="Kubicek C.P."/>
            <person name="Druzhinina I.S."/>
        </authorList>
    </citation>
    <scope>NUCLEOTIDE SEQUENCE [LARGE SCALE GENOMIC DNA]</scope>
    <source>
        <strain evidence="4 5">CBS 433.97</strain>
    </source>
</reference>
<protein>
    <recommendedName>
        <fullName evidence="3">NACHT domain-containing protein</fullName>
    </recommendedName>
</protein>
<dbReference type="EMBL" id="KZ679266">
    <property type="protein sequence ID" value="PTB38413.1"/>
    <property type="molecule type" value="Genomic_DNA"/>
</dbReference>
<dbReference type="Pfam" id="PF24883">
    <property type="entry name" value="NPHP3_N"/>
    <property type="match status" value="1"/>
</dbReference>
<name>A0A2T3Z0T2_TRIA4</name>
<dbReference type="PROSITE" id="PS50088">
    <property type="entry name" value="ANK_REPEAT"/>
    <property type="match status" value="2"/>
</dbReference>
<dbReference type="Pfam" id="PF12796">
    <property type="entry name" value="Ank_2"/>
    <property type="match status" value="2"/>
</dbReference>
<dbReference type="SMART" id="SM00248">
    <property type="entry name" value="ANK"/>
    <property type="match status" value="6"/>
</dbReference>
<organism evidence="4 5">
    <name type="scientific">Trichoderma asperellum (strain ATCC 204424 / CBS 433.97 / NBRC 101777)</name>
    <dbReference type="NCBI Taxonomy" id="1042311"/>
    <lineage>
        <taxon>Eukaryota</taxon>
        <taxon>Fungi</taxon>
        <taxon>Dikarya</taxon>
        <taxon>Ascomycota</taxon>
        <taxon>Pezizomycotina</taxon>
        <taxon>Sordariomycetes</taxon>
        <taxon>Hypocreomycetidae</taxon>
        <taxon>Hypocreales</taxon>
        <taxon>Hypocreaceae</taxon>
        <taxon>Trichoderma</taxon>
    </lineage>
</organism>
<keyword evidence="1" id="KW-0677">Repeat</keyword>
<dbReference type="Pfam" id="PF22939">
    <property type="entry name" value="WHD_GPIID"/>
    <property type="match status" value="1"/>
</dbReference>
<sequence length="763" mass="86523">MERGRIISENTIGNGNLFIQGNVNVNSYAEASQRQGENDILKRLYKSPYKDRKDRNPPRVLGTCDWFVSHEHFRTWNESNSSTMLWVSADPGCGKSVLVRHLIDSVVQNTEYRTVCYFFFKDDFPDQKNITSALSCILRQIFIQKPSLLSDKILKNELWKILMQVVEDENAGEIICLLDAIDECEDQSGQGRSELLKALCTLYGAETRKSSNLKFLLTSRPYVEIHRSLQPLQIPGLPVIHLSGESEDEIEKISREINIYINARVQDIGKRLRLTQSECDLLLQKLMHVPNRTYLWVYLVLDFIENSINVNDMMIIEATSNIPTTVDEAYERILSKSFNTGQARKALHIIVAAARPLSLREMNFALALADGHQLSYDDLDPLYDDRFRETLRNICGLCVVIVDSKIYLLHQTVKEFLVKKDTVPAIGSDCGGHEWKHSLEPHESHRILAEICIWHLVAGLKMVSGSPTQNNWRGIFLDYSAKYWTSHLHQTTIETQSMMTKSILTICDVNSSCCKAWFSMYWTTTNTEFPKGFTTLMMASYFGLNFAVVSLLTMADIDLDTRDHTYQRPALTWAARNGFHLVSKLLLSGIHHKLWTFKLPVKKRPKVDLQDIYGRAPLTYAVWSGDVTLVQLLIKAGARAHLRDEVDGTPLAYAFCNGNVHIIDLLAKKQRAIDVEGDINRLLLSAAEKGHEEVVALLLKTNRANIEARTEARTQYLHIWDKGETALMVASRGGHEVTVKLLLEAGADINAKNSYGNTALIYA</sequence>
<feature type="repeat" description="ANK" evidence="2">
    <location>
        <begin position="722"/>
        <end position="754"/>
    </location>
</feature>
<evidence type="ECO:0000259" key="3">
    <source>
        <dbReference type="PROSITE" id="PS50837"/>
    </source>
</evidence>
<dbReference type="SUPFAM" id="SSF52540">
    <property type="entry name" value="P-loop containing nucleoside triphosphate hydrolases"/>
    <property type="match status" value="1"/>
</dbReference>
<dbReference type="InterPro" id="IPR056884">
    <property type="entry name" value="NPHP3-like_N"/>
</dbReference>
<feature type="non-terminal residue" evidence="4">
    <location>
        <position position="763"/>
    </location>
</feature>
<dbReference type="Proteomes" id="UP000240493">
    <property type="component" value="Unassembled WGS sequence"/>
</dbReference>
<proteinExistence type="predicted"/>
<dbReference type="PROSITE" id="PS50837">
    <property type="entry name" value="NACHT"/>
    <property type="match status" value="1"/>
</dbReference>
<evidence type="ECO:0000313" key="4">
    <source>
        <dbReference type="EMBL" id="PTB38413.1"/>
    </source>
</evidence>
<dbReference type="PROSITE" id="PS50297">
    <property type="entry name" value="ANK_REP_REGION"/>
    <property type="match status" value="2"/>
</dbReference>
<dbReference type="STRING" id="1042311.A0A2T3Z0T2"/>
<dbReference type="PANTHER" id="PTHR10039">
    <property type="entry name" value="AMELOGENIN"/>
    <property type="match status" value="1"/>
</dbReference>
<dbReference type="AlphaFoldDB" id="A0A2T3Z0T2"/>
<accession>A0A2T3Z0T2</accession>
<feature type="domain" description="NACHT" evidence="3">
    <location>
        <begin position="83"/>
        <end position="221"/>
    </location>
</feature>
<keyword evidence="2" id="KW-0040">ANK repeat</keyword>
<evidence type="ECO:0000313" key="5">
    <source>
        <dbReference type="Proteomes" id="UP000240493"/>
    </source>
</evidence>
<dbReference type="InterPro" id="IPR054471">
    <property type="entry name" value="GPIID_WHD"/>
</dbReference>
<dbReference type="Gene3D" id="3.40.50.300">
    <property type="entry name" value="P-loop containing nucleotide triphosphate hydrolases"/>
    <property type="match status" value="1"/>
</dbReference>
<evidence type="ECO:0000256" key="1">
    <source>
        <dbReference type="ARBA" id="ARBA00022737"/>
    </source>
</evidence>
<dbReference type="InterPro" id="IPR036770">
    <property type="entry name" value="Ankyrin_rpt-contain_sf"/>
</dbReference>
<evidence type="ECO:0000256" key="2">
    <source>
        <dbReference type="PROSITE-ProRule" id="PRU00023"/>
    </source>
</evidence>
<keyword evidence="5" id="KW-1185">Reference proteome</keyword>
<dbReference type="Gene3D" id="1.25.40.20">
    <property type="entry name" value="Ankyrin repeat-containing domain"/>
    <property type="match status" value="2"/>
</dbReference>
<dbReference type="InterPro" id="IPR027417">
    <property type="entry name" value="P-loop_NTPase"/>
</dbReference>
<gene>
    <name evidence="4" type="ORF">M441DRAFT_174273</name>
</gene>
<feature type="repeat" description="ANK" evidence="2">
    <location>
        <begin position="613"/>
        <end position="645"/>
    </location>
</feature>
<dbReference type="InterPro" id="IPR002110">
    <property type="entry name" value="Ankyrin_rpt"/>
</dbReference>
<dbReference type="SUPFAM" id="SSF48403">
    <property type="entry name" value="Ankyrin repeat"/>
    <property type="match status" value="1"/>
</dbReference>